<dbReference type="InterPro" id="IPR005249">
    <property type="entry name" value="YqeK"/>
</dbReference>
<dbReference type="HAMAP" id="MF_00244">
    <property type="entry name" value="NaMN_adenylyltr"/>
    <property type="match status" value="1"/>
</dbReference>
<comment type="catalytic activity">
    <reaction evidence="13">
        <text>P(1),P(4)-bis(5'-adenosyl) tetraphosphate + H2O = 2 ADP + 2 H(+)</text>
        <dbReference type="Rhea" id="RHEA:24252"/>
        <dbReference type="ChEBI" id="CHEBI:15377"/>
        <dbReference type="ChEBI" id="CHEBI:15378"/>
        <dbReference type="ChEBI" id="CHEBI:58141"/>
        <dbReference type="ChEBI" id="CHEBI:456216"/>
        <dbReference type="EC" id="3.6.1.41"/>
    </reaction>
</comment>
<dbReference type="NCBIfam" id="NF005519">
    <property type="entry name" value="PRK07152.1"/>
    <property type="match status" value="1"/>
</dbReference>
<dbReference type="Gene3D" id="1.10.3210.10">
    <property type="entry name" value="Hypothetical protein af1432"/>
    <property type="match status" value="1"/>
</dbReference>
<comment type="catalytic activity">
    <reaction evidence="12 14">
        <text>nicotinate beta-D-ribonucleotide + ATP + H(+) = deamido-NAD(+) + diphosphate</text>
        <dbReference type="Rhea" id="RHEA:22860"/>
        <dbReference type="ChEBI" id="CHEBI:15378"/>
        <dbReference type="ChEBI" id="CHEBI:30616"/>
        <dbReference type="ChEBI" id="CHEBI:33019"/>
        <dbReference type="ChEBI" id="CHEBI:57502"/>
        <dbReference type="ChEBI" id="CHEBI:58437"/>
        <dbReference type="EC" id="2.7.7.18"/>
    </reaction>
</comment>
<evidence type="ECO:0000256" key="5">
    <source>
        <dbReference type="ARBA" id="ARBA00022695"/>
    </source>
</evidence>
<dbReference type="GeneID" id="77463010"/>
<organism evidence="16 17">
    <name type="scientific">Faecalicoccus pleomorphus</name>
    <dbReference type="NCBI Taxonomy" id="1323"/>
    <lineage>
        <taxon>Bacteria</taxon>
        <taxon>Bacillati</taxon>
        <taxon>Bacillota</taxon>
        <taxon>Erysipelotrichia</taxon>
        <taxon>Erysipelotrichales</taxon>
        <taxon>Erysipelotrichaceae</taxon>
        <taxon>Faecalicoccus</taxon>
    </lineage>
</organism>
<dbReference type="InterPro" id="IPR004821">
    <property type="entry name" value="Cyt_trans-like"/>
</dbReference>
<evidence type="ECO:0000256" key="14">
    <source>
        <dbReference type="HAMAP-Rule" id="MF_00244"/>
    </source>
</evidence>
<dbReference type="SUPFAM" id="SSF109604">
    <property type="entry name" value="HD-domain/PDEase-like"/>
    <property type="match status" value="1"/>
</dbReference>
<keyword evidence="3 14" id="KW-0662">Pyridine nucleotide biosynthesis</keyword>
<comment type="function">
    <text evidence="1 14">Catalyzes the reversible adenylation of nicotinate mononucleotide (NaMN) to nicotinic acid adenine dinucleotide (NaAD).</text>
</comment>
<dbReference type="Gene3D" id="3.40.50.620">
    <property type="entry name" value="HUPs"/>
    <property type="match status" value="1"/>
</dbReference>
<evidence type="ECO:0000256" key="7">
    <source>
        <dbReference type="ARBA" id="ARBA00022741"/>
    </source>
</evidence>
<evidence type="ECO:0000256" key="1">
    <source>
        <dbReference type="ARBA" id="ARBA00002324"/>
    </source>
</evidence>
<protein>
    <recommendedName>
        <fullName evidence="14">Probable nicotinate-nucleotide adenylyltransferase</fullName>
        <ecNumber evidence="14">2.7.7.18</ecNumber>
    </recommendedName>
    <alternativeName>
        <fullName evidence="14">Deamido-NAD(+) diphosphorylase</fullName>
    </alternativeName>
    <alternativeName>
        <fullName evidence="14">Deamido-NAD(+) pyrophosphorylase</fullName>
    </alternativeName>
    <alternativeName>
        <fullName evidence="14">Nicotinate mononucleotide adenylyltransferase</fullName>
        <shortName evidence="14">NaMN adenylyltransferase</shortName>
    </alternativeName>
</protein>
<keyword evidence="11 14" id="KW-0520">NAD</keyword>
<dbReference type="RefSeq" id="WP_022790316.1">
    <property type="nucleotide sequence ID" value="NZ_UHFX01000003.1"/>
</dbReference>
<keyword evidence="4 14" id="KW-0808">Transferase</keyword>
<dbReference type="InterPro" id="IPR014729">
    <property type="entry name" value="Rossmann-like_a/b/a_fold"/>
</dbReference>
<keyword evidence="7 14" id="KW-0547">Nucleotide-binding</keyword>
<name>A0A380LPL1_9FIRM</name>
<evidence type="ECO:0000259" key="15">
    <source>
        <dbReference type="PROSITE" id="PS51831"/>
    </source>
</evidence>
<dbReference type="PROSITE" id="PS51831">
    <property type="entry name" value="HD"/>
    <property type="match status" value="1"/>
</dbReference>
<keyword evidence="6" id="KW-0479">Metal-binding</keyword>
<evidence type="ECO:0000256" key="6">
    <source>
        <dbReference type="ARBA" id="ARBA00022723"/>
    </source>
</evidence>
<dbReference type="GO" id="GO:0009435">
    <property type="term" value="P:NAD+ biosynthetic process"/>
    <property type="evidence" value="ECO:0007669"/>
    <property type="project" value="UniProtKB-UniRule"/>
</dbReference>
<evidence type="ECO:0000256" key="2">
    <source>
        <dbReference type="ARBA" id="ARBA00005019"/>
    </source>
</evidence>
<feature type="domain" description="HD" evidence="15">
    <location>
        <begin position="193"/>
        <end position="304"/>
    </location>
</feature>
<evidence type="ECO:0000256" key="12">
    <source>
        <dbReference type="ARBA" id="ARBA00048721"/>
    </source>
</evidence>
<reference evidence="16 17" key="1">
    <citation type="submission" date="2018-06" db="EMBL/GenBank/DDBJ databases">
        <authorList>
            <consortium name="Pathogen Informatics"/>
            <person name="Doyle S."/>
        </authorList>
    </citation>
    <scope>NUCLEOTIDE SEQUENCE [LARGE SCALE GENOMIC DNA]</scope>
    <source>
        <strain evidence="16 17">NCTC11087</strain>
    </source>
</reference>
<keyword evidence="17" id="KW-1185">Reference proteome</keyword>
<dbReference type="OrthoDB" id="5295945at2"/>
<proteinExistence type="inferred from homology"/>
<dbReference type="InterPro" id="IPR006674">
    <property type="entry name" value="HD_domain"/>
</dbReference>
<dbReference type="EC" id="2.7.7.18" evidence="14"/>
<evidence type="ECO:0000256" key="9">
    <source>
        <dbReference type="ARBA" id="ARBA00022840"/>
    </source>
</evidence>
<dbReference type="CDD" id="cd00077">
    <property type="entry name" value="HDc"/>
    <property type="match status" value="1"/>
</dbReference>
<dbReference type="InterPro" id="IPR003607">
    <property type="entry name" value="HD/PDEase_dom"/>
</dbReference>
<accession>A0A380LPL1</accession>
<evidence type="ECO:0000313" key="17">
    <source>
        <dbReference type="Proteomes" id="UP000255523"/>
    </source>
</evidence>
<dbReference type="GO" id="GO:0008803">
    <property type="term" value="F:bis(5'-nucleosyl)-tetraphosphatase (symmetrical) activity"/>
    <property type="evidence" value="ECO:0007669"/>
    <property type="project" value="UniProtKB-EC"/>
</dbReference>
<dbReference type="GO" id="GO:0046872">
    <property type="term" value="F:metal ion binding"/>
    <property type="evidence" value="ECO:0007669"/>
    <property type="project" value="UniProtKB-KW"/>
</dbReference>
<gene>
    <name evidence="14 16" type="primary">nadD</name>
    <name evidence="16" type="ORF">NCTC11087_02081</name>
</gene>
<evidence type="ECO:0000256" key="13">
    <source>
        <dbReference type="ARBA" id="ARBA00049417"/>
    </source>
</evidence>
<dbReference type="PANTHER" id="PTHR39321:SF3">
    <property type="entry name" value="PHOSPHOPANTETHEINE ADENYLYLTRANSFERASE"/>
    <property type="match status" value="1"/>
</dbReference>
<dbReference type="PANTHER" id="PTHR39321">
    <property type="entry name" value="NICOTINATE-NUCLEOTIDE ADENYLYLTRANSFERASE-RELATED"/>
    <property type="match status" value="1"/>
</dbReference>
<dbReference type="NCBIfam" id="TIGR00482">
    <property type="entry name" value="nicotinate (nicotinamide) nucleotide adenylyltransferase"/>
    <property type="match status" value="1"/>
</dbReference>
<keyword evidence="9 14" id="KW-0067">ATP-binding</keyword>
<evidence type="ECO:0000256" key="11">
    <source>
        <dbReference type="ARBA" id="ARBA00023027"/>
    </source>
</evidence>
<evidence type="ECO:0000313" key="16">
    <source>
        <dbReference type="EMBL" id="SUO05145.1"/>
    </source>
</evidence>
<dbReference type="UniPathway" id="UPA00253">
    <property type="reaction ID" value="UER00332"/>
</dbReference>
<keyword evidence="8" id="KW-0378">Hydrolase</keyword>
<comment type="pathway">
    <text evidence="2 14">Cofactor biosynthesis; NAD(+) biosynthesis; deamido-NAD(+) from nicotinate D-ribonucleotide: step 1/1.</text>
</comment>
<dbReference type="NCBIfam" id="NF000840">
    <property type="entry name" value="PRK00071.1-3"/>
    <property type="match status" value="1"/>
</dbReference>
<keyword evidence="10" id="KW-0408">Iron</keyword>
<dbReference type="Pfam" id="PF01966">
    <property type="entry name" value="HD"/>
    <property type="match status" value="1"/>
</dbReference>
<dbReference type="GO" id="GO:0005524">
    <property type="term" value="F:ATP binding"/>
    <property type="evidence" value="ECO:0007669"/>
    <property type="project" value="UniProtKB-KW"/>
</dbReference>
<evidence type="ECO:0000256" key="8">
    <source>
        <dbReference type="ARBA" id="ARBA00022801"/>
    </source>
</evidence>
<dbReference type="NCBIfam" id="TIGR00488">
    <property type="entry name" value="bis(5'-nucleosyl)-tetraphosphatase (symmetrical) YqeK"/>
    <property type="match status" value="1"/>
</dbReference>
<dbReference type="Pfam" id="PF01467">
    <property type="entry name" value="CTP_transf_like"/>
    <property type="match status" value="1"/>
</dbReference>
<dbReference type="SUPFAM" id="SSF52374">
    <property type="entry name" value="Nucleotidylyl transferase"/>
    <property type="match status" value="1"/>
</dbReference>
<dbReference type="GO" id="GO:0004515">
    <property type="term" value="F:nicotinate-nucleotide adenylyltransferase activity"/>
    <property type="evidence" value="ECO:0007669"/>
    <property type="project" value="UniProtKB-UniRule"/>
</dbReference>
<comment type="similarity">
    <text evidence="14">Belongs to the NadD family.</text>
</comment>
<evidence type="ECO:0000256" key="10">
    <source>
        <dbReference type="ARBA" id="ARBA00023004"/>
    </source>
</evidence>
<dbReference type="EMBL" id="UHFX01000003">
    <property type="protein sequence ID" value="SUO05145.1"/>
    <property type="molecule type" value="Genomic_DNA"/>
</dbReference>
<sequence>MKIALLGGSFDPVHYGHLQMAKEAVQVLKVDEVWFIPAKKTPLKDRILTSDTDRLAMLKIALADFPQFKVNPIEMQREGTSYTIDTLEALHKQYPSYTFYWLIGNDQLEQFDLWKDPDRLVQLAHFVCFDRDGKLVQTKYPIQQFHMEPMPVSSSEIRRGNKLNYLDEEVLRYIYQHRLYVKDFIKERVSPKRFSHSVSVAHLCEEFAKAHGLDTQKAYYIGLFHDVAKNLSKEVMEPWMDCICQENKKYPVAVWHGFVGSEIIKRVFYIHDDQISHAIYHHVLGTSHDPYAMIIFCADKLDPLRGYPVKDSIACVKQDLAKGFEMVQEENRKYLKGKGN</sequence>
<dbReference type="SMART" id="SM00471">
    <property type="entry name" value="HDc"/>
    <property type="match status" value="1"/>
</dbReference>
<evidence type="ECO:0000256" key="3">
    <source>
        <dbReference type="ARBA" id="ARBA00022642"/>
    </source>
</evidence>
<dbReference type="NCBIfam" id="TIGR00125">
    <property type="entry name" value="cyt_tran_rel"/>
    <property type="match status" value="1"/>
</dbReference>
<dbReference type="CDD" id="cd02165">
    <property type="entry name" value="NMNAT"/>
    <property type="match status" value="1"/>
</dbReference>
<evidence type="ECO:0000256" key="4">
    <source>
        <dbReference type="ARBA" id="ARBA00022679"/>
    </source>
</evidence>
<dbReference type="AlphaFoldDB" id="A0A380LPL1"/>
<keyword evidence="5 14" id="KW-0548">Nucleotidyltransferase</keyword>
<dbReference type="Proteomes" id="UP000255523">
    <property type="component" value="Unassembled WGS sequence"/>
</dbReference>
<dbReference type="InterPro" id="IPR005248">
    <property type="entry name" value="NadD/NMNAT"/>
</dbReference>